<name>A0A831U207_9DEIN</name>
<dbReference type="Pfam" id="PF03739">
    <property type="entry name" value="LptF_LptG"/>
    <property type="match status" value="1"/>
</dbReference>
<evidence type="ECO:0000313" key="7">
    <source>
        <dbReference type="EMBL" id="HEO41354.1"/>
    </source>
</evidence>
<gene>
    <name evidence="7" type="ORF">ENP09_00315</name>
</gene>
<keyword evidence="4 6" id="KW-1133">Transmembrane helix</keyword>
<feature type="transmembrane region" description="Helical" evidence="6">
    <location>
        <begin position="292"/>
        <end position="312"/>
    </location>
</feature>
<dbReference type="PANTHER" id="PTHR33529">
    <property type="entry name" value="SLR0882 PROTEIN-RELATED"/>
    <property type="match status" value="1"/>
</dbReference>
<accession>A0A831U207</accession>
<protein>
    <submittedName>
        <fullName evidence="7">LptF/LptG family permease</fullName>
    </submittedName>
</protein>
<evidence type="ECO:0000256" key="2">
    <source>
        <dbReference type="ARBA" id="ARBA00022475"/>
    </source>
</evidence>
<feature type="transmembrane region" description="Helical" evidence="6">
    <location>
        <begin position="12"/>
        <end position="33"/>
    </location>
</feature>
<evidence type="ECO:0000256" key="6">
    <source>
        <dbReference type="SAM" id="Phobius"/>
    </source>
</evidence>
<evidence type="ECO:0000256" key="4">
    <source>
        <dbReference type="ARBA" id="ARBA00022989"/>
    </source>
</evidence>
<comment type="subcellular location">
    <subcellularLocation>
        <location evidence="1">Cell membrane</location>
        <topology evidence="1">Multi-pass membrane protein</topology>
    </subcellularLocation>
</comment>
<organism evidence="7">
    <name type="scientific">Thermus islandicus</name>
    <dbReference type="NCBI Taxonomy" id="540988"/>
    <lineage>
        <taxon>Bacteria</taxon>
        <taxon>Thermotogati</taxon>
        <taxon>Deinococcota</taxon>
        <taxon>Deinococci</taxon>
        <taxon>Thermales</taxon>
        <taxon>Thermaceae</taxon>
        <taxon>Thermus</taxon>
    </lineage>
</organism>
<dbReference type="EMBL" id="DSHZ01000016">
    <property type="protein sequence ID" value="HEO41354.1"/>
    <property type="molecule type" value="Genomic_DNA"/>
</dbReference>
<evidence type="ECO:0000256" key="3">
    <source>
        <dbReference type="ARBA" id="ARBA00022692"/>
    </source>
</evidence>
<reference evidence="7" key="1">
    <citation type="journal article" date="2020" name="mSystems">
        <title>Genome- and Community-Level Interaction Insights into Carbon Utilization and Element Cycling Functions of Hydrothermarchaeota in Hydrothermal Sediment.</title>
        <authorList>
            <person name="Zhou Z."/>
            <person name="Liu Y."/>
            <person name="Xu W."/>
            <person name="Pan J."/>
            <person name="Luo Z.H."/>
            <person name="Li M."/>
        </authorList>
    </citation>
    <scope>NUCLEOTIDE SEQUENCE [LARGE SCALE GENOMIC DNA]</scope>
    <source>
        <strain evidence="7">SpSt-189</strain>
    </source>
</reference>
<keyword evidence="3 6" id="KW-0812">Transmembrane</keyword>
<feature type="transmembrane region" description="Helical" evidence="6">
    <location>
        <begin position="96"/>
        <end position="114"/>
    </location>
</feature>
<feature type="transmembrane region" description="Helical" evidence="6">
    <location>
        <begin position="54"/>
        <end position="76"/>
    </location>
</feature>
<proteinExistence type="predicted"/>
<dbReference type="InterPro" id="IPR005495">
    <property type="entry name" value="LptG/LptF_permease"/>
</dbReference>
<dbReference type="AlphaFoldDB" id="A0A831U207"/>
<feature type="transmembrane region" description="Helical" evidence="6">
    <location>
        <begin position="351"/>
        <end position="369"/>
    </location>
</feature>
<sequence>MTLYRHLLKEGLPLLLLALLFLTAVFLFGFFYAGARWLEGVPIPKILRWLSFHVPGVLVQVFPIALVTATVLLFGRLSAEGAQFALLSAGIPLSRAALPLLLLGALLSLVALYLQEYVVPEANNRVRVAWWDEIHTQGAGLFRLKGLQIPIGQGKSLYFQDFDMQAKEMVGVRITAFQGEVGTFLFAERGTWEDKRITLKGYRLYRVDFREVPGLEGAKDLLVQVRKVFRAASQGGVLEVSSDLSRARAIADYADTFSFGQDSLSEAWRKMRDPFLAPLERDRARLEFHSKLALPLANLLYLLLSYAGGLWVRPHGLPAAVARISPLLPTRLYGEVVWSAALEIPWRADHWIWLGAYAVLFGLLAVAGYRRDEGERYR</sequence>
<dbReference type="GO" id="GO:0015920">
    <property type="term" value="P:lipopolysaccharide transport"/>
    <property type="evidence" value="ECO:0007669"/>
    <property type="project" value="TreeGrafter"/>
</dbReference>
<dbReference type="PANTHER" id="PTHR33529:SF2">
    <property type="entry name" value="LIPOPOLYSACCHARIDE EXPORT SYSTEM PERMEASE PROTEIN LPTG"/>
    <property type="match status" value="1"/>
</dbReference>
<comment type="caution">
    <text evidence="7">The sequence shown here is derived from an EMBL/GenBank/DDBJ whole genome shotgun (WGS) entry which is preliminary data.</text>
</comment>
<keyword evidence="5 6" id="KW-0472">Membrane</keyword>
<evidence type="ECO:0000256" key="5">
    <source>
        <dbReference type="ARBA" id="ARBA00023136"/>
    </source>
</evidence>
<evidence type="ECO:0000256" key="1">
    <source>
        <dbReference type="ARBA" id="ARBA00004651"/>
    </source>
</evidence>
<keyword evidence="2" id="KW-1003">Cell membrane</keyword>
<dbReference type="GO" id="GO:0043190">
    <property type="term" value="C:ATP-binding cassette (ABC) transporter complex"/>
    <property type="evidence" value="ECO:0007669"/>
    <property type="project" value="TreeGrafter"/>
</dbReference>